<reference evidence="1 2" key="1">
    <citation type="journal article" date="2021" name="Genome Biol. Evol.">
        <title>The evolution of interdependence in a four-way mealybug symbiosis.</title>
        <authorList>
            <person name="Garber A.I."/>
            <person name="Kupper M."/>
            <person name="Laetsch D.R."/>
            <person name="Weldon S.R."/>
            <person name="Ladinsky M.S."/>
            <person name="Bjorkman P.J."/>
            <person name="McCutcheon J.P."/>
        </authorList>
    </citation>
    <scope>NUCLEOTIDE SEQUENCE [LARGE SCALE GENOMIC DNA]</scope>
    <source>
        <strain evidence="1">SOD</strain>
    </source>
</reference>
<organism evidence="1 2">
    <name type="scientific">Candidatus Sodalis endolongispinus</name>
    <dbReference type="NCBI Taxonomy" id="2812662"/>
    <lineage>
        <taxon>Bacteria</taxon>
        <taxon>Pseudomonadati</taxon>
        <taxon>Pseudomonadota</taxon>
        <taxon>Gammaproteobacteria</taxon>
        <taxon>Enterobacterales</taxon>
        <taxon>Bruguierivoracaceae</taxon>
        <taxon>Sodalis</taxon>
    </lineage>
</organism>
<gene>
    <name evidence="1" type="ORF">JZM24_02890</name>
</gene>
<protein>
    <submittedName>
        <fullName evidence="1">DUF3053 domain-containing protein</fullName>
    </submittedName>
</protein>
<accession>A0ABS5Y8P1</accession>
<keyword evidence="2" id="KW-1185">Reference proteome</keyword>
<name>A0ABS5Y8P1_9GAMM</name>
<proteinExistence type="predicted"/>
<dbReference type="EMBL" id="JAFJYC010000001">
    <property type="protein sequence ID" value="MBT9431365.1"/>
    <property type="molecule type" value="Genomic_DNA"/>
</dbReference>
<dbReference type="RefSeq" id="WP_215668502.1">
    <property type="nucleotide sequence ID" value="NZ_JAFJYC010000001.1"/>
</dbReference>
<evidence type="ECO:0000313" key="2">
    <source>
        <dbReference type="Proteomes" id="UP000811282"/>
    </source>
</evidence>
<dbReference type="InterPro" id="IPR021413">
    <property type="entry name" value="DUF3053"/>
</dbReference>
<evidence type="ECO:0000313" key="1">
    <source>
        <dbReference type="EMBL" id="MBT9431365.1"/>
    </source>
</evidence>
<dbReference type="Pfam" id="PF11254">
    <property type="entry name" value="DUF3053"/>
    <property type="match status" value="1"/>
</dbReference>
<comment type="caution">
    <text evidence="1">The sequence shown here is derived from an EMBL/GenBank/DDBJ whole genome shotgun (WGS) entry which is preliminary data.</text>
</comment>
<sequence>MTLRERMGLYRPLLAMLVVLLGVFQMTGCGDKEPEQRQAFMQFLQNTILPGGERIPTLSAAQKEQFGPYANDYQVLQTFSDKFLSSVNGSLVPMLDEISQIRVPQDYVSHRQNLAQAAGALNMLAPDLARARKQADDARAALKQPEDLQKVYAQAYDKLVTWPVQKVTPVIGAASSLAEQLVHVGEFLAMQTAQGQPSYDGGSVSFPTQLQVTQYNELMTGLQNQHQQLLQAQSGAGALLP</sequence>
<dbReference type="Proteomes" id="UP000811282">
    <property type="component" value="Unassembled WGS sequence"/>
</dbReference>